<feature type="region of interest" description="Disordered" evidence="1">
    <location>
        <begin position="18"/>
        <end position="92"/>
    </location>
</feature>
<sequence length="176" mass="18985">MRSLTFLLHCPDSLRVSALPLSRGDQRPPSPEMSSARKRSNLAIVSSDSESQSDSDLSRNKSIPEGEIPAKRSRRATSKAAAAAEDGKAKKQLADYRKLKAQVKALKKQLDKQKSVDSDDPDDAQSNPEGLPPESEEENEVALGLSASVSAETQFNVSPALLKCSLLQWRSAGSPL</sequence>
<accession>A0A5K1K436</accession>
<dbReference type="AlphaFoldDB" id="A0A5K1K436"/>
<dbReference type="EMBL" id="LR728620">
    <property type="protein sequence ID" value="VWP00589.1"/>
    <property type="molecule type" value="Genomic_DNA"/>
</dbReference>
<proteinExistence type="predicted"/>
<feature type="compositionally biased region" description="Basic and acidic residues" evidence="1">
    <location>
        <begin position="56"/>
        <end position="70"/>
    </location>
</feature>
<name>A0A5K1K436_9APHY</name>
<evidence type="ECO:0000313" key="2">
    <source>
        <dbReference type="EMBL" id="VWP00589.1"/>
    </source>
</evidence>
<feature type="compositionally biased region" description="Low complexity" evidence="1">
    <location>
        <begin position="46"/>
        <end position="55"/>
    </location>
</feature>
<feature type="compositionally biased region" description="Basic and acidic residues" evidence="1">
    <location>
        <begin position="108"/>
        <end position="117"/>
    </location>
</feature>
<gene>
    <name evidence="2" type="primary">I1RM25</name>
</gene>
<reference evidence="2" key="1">
    <citation type="submission" date="2019-10" db="EMBL/GenBank/DDBJ databases">
        <authorList>
            <person name="Nor Muhammad N."/>
        </authorList>
    </citation>
    <scope>NUCLEOTIDE SEQUENCE</scope>
</reference>
<evidence type="ECO:0000256" key="1">
    <source>
        <dbReference type="SAM" id="MobiDB-lite"/>
    </source>
</evidence>
<protein>
    <submittedName>
        <fullName evidence="2">Uncharacterized protein</fullName>
    </submittedName>
</protein>
<feature type="region of interest" description="Disordered" evidence="1">
    <location>
        <begin position="104"/>
        <end position="145"/>
    </location>
</feature>
<organism evidence="2">
    <name type="scientific">Ganoderma boninense</name>
    <dbReference type="NCBI Taxonomy" id="34458"/>
    <lineage>
        <taxon>Eukaryota</taxon>
        <taxon>Fungi</taxon>
        <taxon>Dikarya</taxon>
        <taxon>Basidiomycota</taxon>
        <taxon>Agaricomycotina</taxon>
        <taxon>Agaricomycetes</taxon>
        <taxon>Polyporales</taxon>
        <taxon>Polyporaceae</taxon>
        <taxon>Ganoderma</taxon>
    </lineage>
</organism>